<dbReference type="GO" id="GO:0005509">
    <property type="term" value="F:calcium ion binding"/>
    <property type="evidence" value="ECO:0007669"/>
    <property type="project" value="InterPro"/>
</dbReference>
<name>A0AAN8K4L3_PATCE</name>
<accession>A0AAN8K4L3</accession>
<dbReference type="Gene3D" id="1.10.238.10">
    <property type="entry name" value="EF-hand"/>
    <property type="match status" value="1"/>
</dbReference>
<evidence type="ECO:0000256" key="1">
    <source>
        <dbReference type="ARBA" id="ARBA00022837"/>
    </source>
</evidence>
<keyword evidence="4" id="KW-1185">Reference proteome</keyword>
<feature type="domain" description="EF-hand" evidence="2">
    <location>
        <begin position="44"/>
        <end position="79"/>
    </location>
</feature>
<organism evidence="3 4">
    <name type="scientific">Patella caerulea</name>
    <name type="common">Rayed Mediterranean limpet</name>
    <dbReference type="NCBI Taxonomy" id="87958"/>
    <lineage>
        <taxon>Eukaryota</taxon>
        <taxon>Metazoa</taxon>
        <taxon>Spiralia</taxon>
        <taxon>Lophotrochozoa</taxon>
        <taxon>Mollusca</taxon>
        <taxon>Gastropoda</taxon>
        <taxon>Patellogastropoda</taxon>
        <taxon>Patelloidea</taxon>
        <taxon>Patellidae</taxon>
        <taxon>Patella</taxon>
    </lineage>
</organism>
<reference evidence="3 4" key="1">
    <citation type="submission" date="2024-01" db="EMBL/GenBank/DDBJ databases">
        <title>The genome of the rayed Mediterranean limpet Patella caerulea (Linnaeus, 1758).</title>
        <authorList>
            <person name="Anh-Thu Weber A."/>
            <person name="Halstead-Nussloch G."/>
        </authorList>
    </citation>
    <scope>NUCLEOTIDE SEQUENCE [LARGE SCALE GENOMIC DNA]</scope>
    <source>
        <strain evidence="3">AATW-2023a</strain>
        <tissue evidence="3">Whole specimen</tissue>
    </source>
</reference>
<evidence type="ECO:0000313" key="4">
    <source>
        <dbReference type="Proteomes" id="UP001347796"/>
    </source>
</evidence>
<evidence type="ECO:0000313" key="3">
    <source>
        <dbReference type="EMBL" id="KAK6194491.1"/>
    </source>
</evidence>
<dbReference type="SUPFAM" id="SSF47473">
    <property type="entry name" value="EF-hand"/>
    <property type="match status" value="1"/>
</dbReference>
<dbReference type="InterPro" id="IPR011992">
    <property type="entry name" value="EF-hand-dom_pair"/>
</dbReference>
<dbReference type="PROSITE" id="PS00018">
    <property type="entry name" value="EF_HAND_1"/>
    <property type="match status" value="1"/>
</dbReference>
<dbReference type="Proteomes" id="UP001347796">
    <property type="component" value="Unassembled WGS sequence"/>
</dbReference>
<dbReference type="Pfam" id="PF13202">
    <property type="entry name" value="EF-hand_5"/>
    <property type="match status" value="1"/>
</dbReference>
<protein>
    <recommendedName>
        <fullName evidence="2">EF-hand domain-containing protein</fullName>
    </recommendedName>
</protein>
<evidence type="ECO:0000259" key="2">
    <source>
        <dbReference type="PROSITE" id="PS50222"/>
    </source>
</evidence>
<dbReference type="EMBL" id="JAZGQO010000001">
    <property type="protein sequence ID" value="KAK6194491.1"/>
    <property type="molecule type" value="Genomic_DNA"/>
</dbReference>
<dbReference type="InterPro" id="IPR018247">
    <property type="entry name" value="EF_Hand_1_Ca_BS"/>
</dbReference>
<keyword evidence="1" id="KW-0106">Calcium</keyword>
<dbReference type="InterPro" id="IPR002048">
    <property type="entry name" value="EF_hand_dom"/>
</dbReference>
<gene>
    <name evidence="3" type="ORF">SNE40_000117</name>
</gene>
<dbReference type="PROSITE" id="PS50222">
    <property type="entry name" value="EF_HAND_2"/>
    <property type="match status" value="1"/>
</dbReference>
<proteinExistence type="predicted"/>
<sequence length="115" mass="13466">MDYNKNGQYDRDDLETLITDYDNNGDRKITDAEFEFHFDMQEPTLAIVAKALFAEYDHDQDGVIDSTDLDNVHDRMDHLRKDGVIDHEEFVTYYTELLTVLYILQIQSGQTPEIN</sequence>
<comment type="caution">
    <text evidence="3">The sequence shown here is derived from an EMBL/GenBank/DDBJ whole genome shotgun (WGS) entry which is preliminary data.</text>
</comment>
<dbReference type="AlphaFoldDB" id="A0AAN8K4L3"/>